<accession>A0A495WZL6</accession>
<dbReference type="Pfam" id="PF00248">
    <property type="entry name" value="Aldo_ket_red"/>
    <property type="match status" value="1"/>
</dbReference>
<evidence type="ECO:0000313" key="5">
    <source>
        <dbReference type="EMBL" id="RKT67060.1"/>
    </source>
</evidence>
<dbReference type="InterPro" id="IPR036812">
    <property type="entry name" value="NAD(P)_OxRdtase_dom_sf"/>
</dbReference>
<keyword evidence="3" id="KW-0560">Oxidoreductase</keyword>
<sequence>MWRGKGLIVVQQRVLGPGGPRVPVFGLGSWNTWDRMEFDDAVTLLRHAVDAGATLFDVAHYNMGPHAEQARTDIIFGEAVRAAGIGRDEYHLCGKLWLWEYPATGFAGQLTTSLDRVGVERFDSVVVGDYLSPPDVRAIVTDVNEQIRAGRFAVWGVNNWVARDLEAALAFAAEEGLVPPTFAQLKYSVARRSMAEGVHYGRWFSAGTLALQASDVLEGGILAGRRFPERKIGADPGGIRDAIRAAADEVALVAARFDATPAQAAIAFCLTNPAVANVLFGVSRLAQLRENLAALRLAVDHGAELRAALDPLWTDRAVAADGSW</sequence>
<evidence type="ECO:0000256" key="1">
    <source>
        <dbReference type="ARBA" id="ARBA00006515"/>
    </source>
</evidence>
<name>A0A495WZL6_9PSEU</name>
<keyword evidence="2" id="KW-0521">NADP</keyword>
<protein>
    <submittedName>
        <fullName evidence="5">Aryl-alcohol dehydrogenase-like predicted oxidoreductase</fullName>
    </submittedName>
</protein>
<dbReference type="PANTHER" id="PTHR43150">
    <property type="entry name" value="HYPERKINETIC, ISOFORM M"/>
    <property type="match status" value="1"/>
</dbReference>
<organism evidence="5 6">
    <name type="scientific">Saccharothrix variisporea</name>
    <dbReference type="NCBI Taxonomy" id="543527"/>
    <lineage>
        <taxon>Bacteria</taxon>
        <taxon>Bacillati</taxon>
        <taxon>Actinomycetota</taxon>
        <taxon>Actinomycetes</taxon>
        <taxon>Pseudonocardiales</taxon>
        <taxon>Pseudonocardiaceae</taxon>
        <taxon>Saccharothrix</taxon>
    </lineage>
</organism>
<gene>
    <name evidence="5" type="ORF">DFJ66_0228</name>
</gene>
<feature type="domain" description="NADP-dependent oxidoreductase" evidence="4">
    <location>
        <begin position="25"/>
        <end position="297"/>
    </location>
</feature>
<dbReference type="GO" id="GO:0016491">
    <property type="term" value="F:oxidoreductase activity"/>
    <property type="evidence" value="ECO:0007669"/>
    <property type="project" value="UniProtKB-KW"/>
</dbReference>
<evidence type="ECO:0000256" key="3">
    <source>
        <dbReference type="ARBA" id="ARBA00023002"/>
    </source>
</evidence>
<keyword evidence="6" id="KW-1185">Reference proteome</keyword>
<dbReference type="EMBL" id="RBXR01000001">
    <property type="protein sequence ID" value="RKT67060.1"/>
    <property type="molecule type" value="Genomic_DNA"/>
</dbReference>
<dbReference type="PANTHER" id="PTHR43150:SF2">
    <property type="entry name" value="HYPERKINETIC, ISOFORM M"/>
    <property type="match status" value="1"/>
</dbReference>
<dbReference type="Proteomes" id="UP000272729">
    <property type="component" value="Unassembled WGS sequence"/>
</dbReference>
<dbReference type="InterPro" id="IPR005399">
    <property type="entry name" value="K_chnl_volt-dep_bsu_KCNAB-rel"/>
</dbReference>
<dbReference type="SUPFAM" id="SSF51430">
    <property type="entry name" value="NAD(P)-linked oxidoreductase"/>
    <property type="match status" value="1"/>
</dbReference>
<reference evidence="5 6" key="1">
    <citation type="submission" date="2018-10" db="EMBL/GenBank/DDBJ databases">
        <title>Sequencing the genomes of 1000 actinobacteria strains.</title>
        <authorList>
            <person name="Klenk H.-P."/>
        </authorList>
    </citation>
    <scope>NUCLEOTIDE SEQUENCE [LARGE SCALE GENOMIC DNA]</scope>
    <source>
        <strain evidence="5 6">DSM 43911</strain>
    </source>
</reference>
<evidence type="ECO:0000256" key="2">
    <source>
        <dbReference type="ARBA" id="ARBA00022857"/>
    </source>
</evidence>
<evidence type="ECO:0000259" key="4">
    <source>
        <dbReference type="Pfam" id="PF00248"/>
    </source>
</evidence>
<comment type="similarity">
    <text evidence="1">Belongs to the shaker potassium channel beta subunit family.</text>
</comment>
<evidence type="ECO:0000313" key="6">
    <source>
        <dbReference type="Proteomes" id="UP000272729"/>
    </source>
</evidence>
<comment type="caution">
    <text evidence="5">The sequence shown here is derived from an EMBL/GenBank/DDBJ whole genome shotgun (WGS) entry which is preliminary data.</text>
</comment>
<proteinExistence type="inferred from homology"/>
<dbReference type="Gene3D" id="3.20.20.100">
    <property type="entry name" value="NADP-dependent oxidoreductase domain"/>
    <property type="match status" value="1"/>
</dbReference>
<dbReference type="InterPro" id="IPR023210">
    <property type="entry name" value="NADP_OxRdtase_dom"/>
</dbReference>
<dbReference type="AlphaFoldDB" id="A0A495WZL6"/>